<dbReference type="EC" id="3.2.1.-" evidence="9"/>
<comment type="pathway">
    <text evidence="2">Protein modification; protein glycosylation.</text>
</comment>
<evidence type="ECO:0000256" key="3">
    <source>
        <dbReference type="ARBA" id="ARBA00007658"/>
    </source>
</evidence>
<keyword evidence="10" id="KW-0812">Transmembrane</keyword>
<name>A0A093UT58_TALMA</name>
<keyword evidence="10" id="KW-1133">Transmembrane helix</keyword>
<keyword evidence="7" id="KW-0106">Calcium</keyword>
<dbReference type="PANTHER" id="PTHR11742">
    <property type="entry name" value="MANNOSYL-OLIGOSACCHARIDE ALPHA-1,2-MANNOSIDASE-RELATED"/>
    <property type="match status" value="1"/>
</dbReference>
<sequence length="584" mass="66374">MPFSKKRRIVFIFTLFSVLFCIYLYNGYSISTRQEAPKVDLNKNYFWARLPERYPVQVPVPVPSPTPNSIPTIQHDFPAEELSTRAIREARLDAVKGNFTHAWNGYRKYAWMSDEVAPISGEARNPFGGWAATLVDALDTLWIMGLYDEFDEAVLAVGKLDFTTCSLEEINVFETTIRYLGGFLGAYDISQEKYPILLQKAIEIGEMLYKAFDTPNRMPVTRWKFKDAKGHLPQAAGEKVLAAEIGSLTLEFTRLSQLTKDARWFDAVQRIMDVFGEQQGQTKVPGLWPVMVSAKTLNFHEFSGFTIGGMADSLYEYLPKQHVLLGGASHQYKILYLGALASMKHHIFFRPMTKDGQDVLLPGDVSWYDHDGVARPRIEPKAQHLGCFAGGMVALGAKVFGYPEDLSVARKLVDGCIWGYENAPLGIMPEIIHTVACEDQRDCPWDESKWYREVENTFSENSAEETILSRRLAPGVSKIDDGRYILRPEAIESIFILYRITGDPIYPEKAWTMFNHIIQHSITDIAHAGLNDCTVPNPPKQDRMESFWLAETLKYFYLMFSEPDVVSLDEYVLNTEAHPLRRPV</sequence>
<feature type="active site" description="Proton donor" evidence="6">
    <location>
        <position position="174"/>
    </location>
</feature>
<dbReference type="InterPro" id="IPR036026">
    <property type="entry name" value="Seven-hairpin_glycosidases"/>
</dbReference>
<dbReference type="GO" id="GO:0036503">
    <property type="term" value="P:ERAD pathway"/>
    <property type="evidence" value="ECO:0007669"/>
    <property type="project" value="UniProtKB-ARBA"/>
</dbReference>
<dbReference type="eggNOG" id="KOG2431">
    <property type="taxonomic scope" value="Eukaryota"/>
</dbReference>
<evidence type="ECO:0000256" key="7">
    <source>
        <dbReference type="PIRSR" id="PIRSR601382-2"/>
    </source>
</evidence>
<dbReference type="AlphaFoldDB" id="A0A093UT58"/>
<keyword evidence="5 8" id="KW-1015">Disulfide bond</keyword>
<dbReference type="GO" id="GO:0005509">
    <property type="term" value="F:calcium ion binding"/>
    <property type="evidence" value="ECO:0007669"/>
    <property type="project" value="InterPro"/>
</dbReference>
<organism evidence="11">
    <name type="scientific">Talaromyces marneffei PM1</name>
    <dbReference type="NCBI Taxonomy" id="1077442"/>
    <lineage>
        <taxon>Eukaryota</taxon>
        <taxon>Fungi</taxon>
        <taxon>Dikarya</taxon>
        <taxon>Ascomycota</taxon>
        <taxon>Pezizomycotina</taxon>
        <taxon>Eurotiomycetes</taxon>
        <taxon>Eurotiomycetidae</taxon>
        <taxon>Eurotiales</taxon>
        <taxon>Trichocomaceae</taxon>
        <taxon>Talaromyces</taxon>
        <taxon>Talaromyces sect. Talaromyces</taxon>
    </lineage>
</organism>
<feature type="active site" description="Proton donor" evidence="6">
    <location>
        <position position="430"/>
    </location>
</feature>
<evidence type="ECO:0000256" key="2">
    <source>
        <dbReference type="ARBA" id="ARBA00004922"/>
    </source>
</evidence>
<dbReference type="PANTHER" id="PTHR11742:SF49">
    <property type="entry name" value="ALPHA-1,2-MANNOSIDASE"/>
    <property type="match status" value="1"/>
</dbReference>
<dbReference type="InterPro" id="IPR050749">
    <property type="entry name" value="Glycosyl_Hydrolase_47"/>
</dbReference>
<dbReference type="GO" id="GO:0005783">
    <property type="term" value="C:endoplasmic reticulum"/>
    <property type="evidence" value="ECO:0007669"/>
    <property type="project" value="TreeGrafter"/>
</dbReference>
<dbReference type="EMBL" id="JPOX01000038">
    <property type="protein sequence ID" value="KFX43100.1"/>
    <property type="molecule type" value="Genomic_DNA"/>
</dbReference>
<evidence type="ECO:0000256" key="4">
    <source>
        <dbReference type="ARBA" id="ARBA00022801"/>
    </source>
</evidence>
<evidence type="ECO:0000256" key="9">
    <source>
        <dbReference type="RuleBase" id="RU361193"/>
    </source>
</evidence>
<keyword evidence="10" id="KW-0472">Membrane</keyword>
<dbReference type="UniPathway" id="UPA00378"/>
<gene>
    <name evidence="11" type="ORF">GQ26_0380570</name>
</gene>
<keyword evidence="7" id="KW-0479">Metal-binding</keyword>
<dbReference type="HOGENOM" id="CLU_003818_0_0_1"/>
<feature type="binding site" evidence="7">
    <location>
        <position position="575"/>
    </location>
    <ligand>
        <name>Ca(2+)</name>
        <dbReference type="ChEBI" id="CHEBI:29108"/>
    </ligand>
</feature>
<dbReference type="PRINTS" id="PR00747">
    <property type="entry name" value="GLYHDRLASE47"/>
</dbReference>
<dbReference type="InterPro" id="IPR001382">
    <property type="entry name" value="Glyco_hydro_47"/>
</dbReference>
<evidence type="ECO:0000256" key="8">
    <source>
        <dbReference type="PIRSR" id="PIRSR601382-3"/>
    </source>
</evidence>
<dbReference type="Gene3D" id="1.50.10.10">
    <property type="match status" value="1"/>
</dbReference>
<comment type="cofactor">
    <cofactor evidence="1 7">
        <name>Ca(2+)</name>
        <dbReference type="ChEBI" id="CHEBI:29108"/>
    </cofactor>
</comment>
<reference evidence="11" key="1">
    <citation type="journal article" date="2014" name="PLoS Genet.">
        <title>Signature Gene Expression Reveals Novel Clues to the Molecular Mechanisms of Dimorphic Transition in Penicillium marneffei.</title>
        <authorList>
            <person name="Yang E."/>
            <person name="Wang G."/>
            <person name="Cai J."/>
            <person name="Woo P.C."/>
            <person name="Lau S.K."/>
            <person name="Yuen K.-Y."/>
            <person name="Chow W.-N."/>
            <person name="Lin X."/>
        </authorList>
    </citation>
    <scope>NUCLEOTIDE SEQUENCE [LARGE SCALE GENOMIC DNA]</scope>
    <source>
        <strain evidence="11">PM1</strain>
    </source>
</reference>
<feature type="active site" evidence="6">
    <location>
        <position position="489"/>
    </location>
</feature>
<feature type="transmembrane region" description="Helical" evidence="10">
    <location>
        <begin position="9"/>
        <end position="28"/>
    </location>
</feature>
<feature type="active site" evidence="6">
    <location>
        <position position="312"/>
    </location>
</feature>
<accession>A0A093UT58</accession>
<proteinExistence type="inferred from homology"/>
<evidence type="ECO:0000313" key="11">
    <source>
        <dbReference type="EMBL" id="KFX43100.1"/>
    </source>
</evidence>
<protein>
    <recommendedName>
        <fullName evidence="9">alpha-1,2-Mannosidase</fullName>
        <ecNumber evidence="9">3.2.1.-</ecNumber>
    </recommendedName>
</protein>
<dbReference type="GO" id="GO:0004571">
    <property type="term" value="F:mannosyl-oligosaccharide 1,2-alpha-mannosidase activity"/>
    <property type="evidence" value="ECO:0007669"/>
    <property type="project" value="InterPro"/>
</dbReference>
<dbReference type="GO" id="GO:0016020">
    <property type="term" value="C:membrane"/>
    <property type="evidence" value="ECO:0007669"/>
    <property type="project" value="InterPro"/>
</dbReference>
<dbReference type="Pfam" id="PF01532">
    <property type="entry name" value="Glyco_hydro_47"/>
    <property type="match status" value="1"/>
</dbReference>
<comment type="similarity">
    <text evidence="3 9">Belongs to the glycosyl hydrolase 47 family.</text>
</comment>
<keyword evidence="4 9" id="KW-0378">Hydrolase</keyword>
<evidence type="ECO:0000256" key="1">
    <source>
        <dbReference type="ARBA" id="ARBA00001913"/>
    </source>
</evidence>
<dbReference type="FunFam" id="1.50.10.10:FF:000037">
    <property type="entry name" value="alpha-1,2-Mannosidase"/>
    <property type="match status" value="1"/>
</dbReference>
<comment type="caution">
    <text evidence="11">The sequence shown here is derived from an EMBL/GenBank/DDBJ whole genome shotgun (WGS) entry which is preliminary data.</text>
</comment>
<keyword evidence="9" id="KW-0326">Glycosidase</keyword>
<dbReference type="SUPFAM" id="SSF48225">
    <property type="entry name" value="Seven-hairpin glycosidases"/>
    <property type="match status" value="1"/>
</dbReference>
<dbReference type="InterPro" id="IPR012341">
    <property type="entry name" value="6hp_glycosidase-like_sf"/>
</dbReference>
<dbReference type="GO" id="GO:0005975">
    <property type="term" value="P:carbohydrate metabolic process"/>
    <property type="evidence" value="ECO:0007669"/>
    <property type="project" value="InterPro"/>
</dbReference>
<feature type="disulfide bond" evidence="8">
    <location>
        <begin position="387"/>
        <end position="416"/>
    </location>
</feature>
<evidence type="ECO:0000256" key="6">
    <source>
        <dbReference type="PIRSR" id="PIRSR601382-1"/>
    </source>
</evidence>
<evidence type="ECO:0000256" key="5">
    <source>
        <dbReference type="ARBA" id="ARBA00023157"/>
    </source>
</evidence>
<evidence type="ECO:0000256" key="10">
    <source>
        <dbReference type="SAM" id="Phobius"/>
    </source>
</evidence>